<sequence>MWPRSSDRLVSVGGVKVSKLNRRKLIEAFEKPSIVEVKVIRFSAVDAMTKSRLLDWKRIWEKDGDRQVTEVVLAHFRADTLRTSHEVALKDTPVSRLLGICDDMVVETINDVPYPEYLEVLKAWTGQPGQRTSDWMKKPSHVEAWTFKVHEYDCAAYTAISAGAHAHVHNDVVLELEDAIAKVKGTLQSNDEEIVR</sequence>
<reference evidence="1 2" key="1">
    <citation type="submission" date="2018-08" db="EMBL/GenBank/DDBJ databases">
        <title>Aphanomyces genome sequencing and annotation.</title>
        <authorList>
            <person name="Minardi D."/>
            <person name="Oidtmann B."/>
            <person name="Van Der Giezen M."/>
            <person name="Studholme D.J."/>
        </authorList>
    </citation>
    <scope>NUCLEOTIDE SEQUENCE [LARGE SCALE GENOMIC DNA]</scope>
    <source>
        <strain evidence="1 2">Yx</strain>
    </source>
</reference>
<dbReference type="EMBL" id="QUTA01007832">
    <property type="protein sequence ID" value="RHY05640.1"/>
    <property type="molecule type" value="Genomic_DNA"/>
</dbReference>
<proteinExistence type="predicted"/>
<protein>
    <submittedName>
        <fullName evidence="1">Uncharacterized protein</fullName>
    </submittedName>
</protein>
<accession>A0A397ACZ5</accession>
<evidence type="ECO:0000313" key="2">
    <source>
        <dbReference type="Proteomes" id="UP000266239"/>
    </source>
</evidence>
<name>A0A397ACZ5_APHAT</name>
<evidence type="ECO:0000313" key="1">
    <source>
        <dbReference type="EMBL" id="RHY05640.1"/>
    </source>
</evidence>
<gene>
    <name evidence="1" type="ORF">DYB25_011300</name>
</gene>
<comment type="caution">
    <text evidence="1">The sequence shown here is derived from an EMBL/GenBank/DDBJ whole genome shotgun (WGS) entry which is preliminary data.</text>
</comment>
<dbReference type="AlphaFoldDB" id="A0A397ACZ5"/>
<organism evidence="1 2">
    <name type="scientific">Aphanomyces astaci</name>
    <name type="common">Crayfish plague agent</name>
    <dbReference type="NCBI Taxonomy" id="112090"/>
    <lineage>
        <taxon>Eukaryota</taxon>
        <taxon>Sar</taxon>
        <taxon>Stramenopiles</taxon>
        <taxon>Oomycota</taxon>
        <taxon>Saprolegniomycetes</taxon>
        <taxon>Saprolegniales</taxon>
        <taxon>Verrucalvaceae</taxon>
        <taxon>Aphanomyces</taxon>
    </lineage>
</organism>
<dbReference type="Proteomes" id="UP000266239">
    <property type="component" value="Unassembled WGS sequence"/>
</dbReference>